<dbReference type="Proteomes" id="UP000033725">
    <property type="component" value="Unassembled WGS sequence"/>
</dbReference>
<dbReference type="InterPro" id="IPR000835">
    <property type="entry name" value="HTH_MarR-typ"/>
</dbReference>
<comment type="caution">
    <text evidence="2">The sequence shown here is derived from an EMBL/GenBank/DDBJ whole genome shotgun (WGS) entry which is preliminary data.</text>
</comment>
<dbReference type="PANTHER" id="PTHR39515:SF2">
    <property type="entry name" value="HTH-TYPE TRANSCRIPTIONAL REGULATOR RV0880"/>
    <property type="match status" value="1"/>
</dbReference>
<dbReference type="Pfam" id="PF12802">
    <property type="entry name" value="MarR_2"/>
    <property type="match status" value="1"/>
</dbReference>
<dbReference type="PROSITE" id="PS50995">
    <property type="entry name" value="HTH_MARR_2"/>
    <property type="match status" value="1"/>
</dbReference>
<dbReference type="GO" id="GO:0003700">
    <property type="term" value="F:DNA-binding transcription factor activity"/>
    <property type="evidence" value="ECO:0007669"/>
    <property type="project" value="InterPro"/>
</dbReference>
<dbReference type="InterPro" id="IPR036390">
    <property type="entry name" value="WH_DNA-bd_sf"/>
</dbReference>
<evidence type="ECO:0000313" key="3">
    <source>
        <dbReference type="Proteomes" id="UP000033725"/>
    </source>
</evidence>
<dbReference type="SUPFAM" id="SSF46785">
    <property type="entry name" value="Winged helix' DNA-binding domain"/>
    <property type="match status" value="1"/>
</dbReference>
<accession>A0A0F0KIU0</accession>
<feature type="domain" description="HTH marR-type" evidence="1">
    <location>
        <begin position="20"/>
        <end position="152"/>
    </location>
</feature>
<dbReference type="OrthoDB" id="5117734at2"/>
<dbReference type="Gene3D" id="1.10.10.10">
    <property type="entry name" value="Winged helix-like DNA-binding domain superfamily/Winged helix DNA-binding domain"/>
    <property type="match status" value="1"/>
</dbReference>
<sequence length="172" mass="18178">MTASDSAQVRASGLDTGFDAARLAAVISPLRRTLLAATRAEAGLPELAEAQIDVLRTLPRGTSRGPADIAAQLRLSRPTVSNLLGTMQTEGLIERDLDPSDGRRVVVRASARALGLFDRFDAVHSAVVARASRELDDRDRAALDAALPALERLCAVLTAPREHSSSTPSDAT</sequence>
<dbReference type="PANTHER" id="PTHR39515">
    <property type="entry name" value="CONSERVED PROTEIN"/>
    <property type="match status" value="1"/>
</dbReference>
<evidence type="ECO:0000313" key="2">
    <source>
        <dbReference type="EMBL" id="KJL20354.1"/>
    </source>
</evidence>
<dbReference type="RefSeq" id="WP_045264436.1">
    <property type="nucleotide sequence ID" value="NZ_JYIV01000028.1"/>
</dbReference>
<proteinExistence type="predicted"/>
<evidence type="ECO:0000259" key="1">
    <source>
        <dbReference type="PROSITE" id="PS50995"/>
    </source>
</evidence>
<dbReference type="AlphaFoldDB" id="A0A0F0KIU0"/>
<dbReference type="EMBL" id="JYIV01000028">
    <property type="protein sequence ID" value="KJL20354.1"/>
    <property type="molecule type" value="Genomic_DNA"/>
</dbReference>
<organism evidence="2 3">
    <name type="scientific">Microbacterium oxydans</name>
    <dbReference type="NCBI Taxonomy" id="82380"/>
    <lineage>
        <taxon>Bacteria</taxon>
        <taxon>Bacillati</taxon>
        <taxon>Actinomycetota</taxon>
        <taxon>Actinomycetes</taxon>
        <taxon>Micrococcales</taxon>
        <taxon>Microbacteriaceae</taxon>
        <taxon>Microbacterium</taxon>
    </lineage>
</organism>
<dbReference type="PATRIC" id="fig|82380.10.peg.2582"/>
<dbReference type="InterPro" id="IPR052526">
    <property type="entry name" value="HTH-type_Bedaq_tolerance"/>
</dbReference>
<gene>
    <name evidence="2" type="ORF">RN51_02570</name>
</gene>
<protein>
    <submittedName>
        <fullName evidence="2">MarR family protein</fullName>
    </submittedName>
</protein>
<dbReference type="SMART" id="SM00347">
    <property type="entry name" value="HTH_MARR"/>
    <property type="match status" value="1"/>
</dbReference>
<name>A0A0F0KIU0_9MICO</name>
<reference evidence="2 3" key="1">
    <citation type="submission" date="2015-02" db="EMBL/GenBank/DDBJ databases">
        <title>Draft genome sequences of ten Microbacterium spp. with emphasis on heavy metal contaminated environments.</title>
        <authorList>
            <person name="Corretto E."/>
        </authorList>
    </citation>
    <scope>NUCLEOTIDE SEQUENCE [LARGE SCALE GENOMIC DNA]</scope>
    <source>
        <strain evidence="2 3">BEL163</strain>
    </source>
</reference>
<dbReference type="InterPro" id="IPR036388">
    <property type="entry name" value="WH-like_DNA-bd_sf"/>
</dbReference>